<sequence>MAVAWRWRHQGLQAEDGHVASTTAHSTISGARATPPLPPKKALLNCQIPRLQKALYPALSRPMADGQATLV</sequence>
<evidence type="ECO:0000313" key="1">
    <source>
        <dbReference type="EMBL" id="EPQ16861.1"/>
    </source>
</evidence>
<dbReference type="AlphaFoldDB" id="S7NHT8"/>
<name>S7NHT8_MYOBR</name>
<dbReference type="EMBL" id="KE164307">
    <property type="protein sequence ID" value="EPQ16861.1"/>
    <property type="molecule type" value="Genomic_DNA"/>
</dbReference>
<protein>
    <submittedName>
        <fullName evidence="1">Uncharacterized protein</fullName>
    </submittedName>
</protein>
<proteinExistence type="predicted"/>
<evidence type="ECO:0000313" key="2">
    <source>
        <dbReference type="Proteomes" id="UP000052978"/>
    </source>
</evidence>
<dbReference type="Proteomes" id="UP000052978">
    <property type="component" value="Unassembled WGS sequence"/>
</dbReference>
<organism evidence="1 2">
    <name type="scientific">Myotis brandtii</name>
    <name type="common">Brandt's bat</name>
    <dbReference type="NCBI Taxonomy" id="109478"/>
    <lineage>
        <taxon>Eukaryota</taxon>
        <taxon>Metazoa</taxon>
        <taxon>Chordata</taxon>
        <taxon>Craniata</taxon>
        <taxon>Vertebrata</taxon>
        <taxon>Euteleostomi</taxon>
        <taxon>Mammalia</taxon>
        <taxon>Eutheria</taxon>
        <taxon>Laurasiatheria</taxon>
        <taxon>Chiroptera</taxon>
        <taxon>Yangochiroptera</taxon>
        <taxon>Vespertilionidae</taxon>
        <taxon>Myotis</taxon>
    </lineage>
</organism>
<accession>S7NHT8</accession>
<keyword evidence="2" id="KW-1185">Reference proteome</keyword>
<reference evidence="1 2" key="1">
    <citation type="journal article" date="2013" name="Nat. Commun.">
        <title>Genome analysis reveals insights into physiology and longevity of the Brandt's bat Myotis brandtii.</title>
        <authorList>
            <person name="Seim I."/>
            <person name="Fang X."/>
            <person name="Xiong Z."/>
            <person name="Lobanov A.V."/>
            <person name="Huang Z."/>
            <person name="Ma S."/>
            <person name="Feng Y."/>
            <person name="Turanov A.A."/>
            <person name="Zhu Y."/>
            <person name="Lenz T.L."/>
            <person name="Gerashchenko M.V."/>
            <person name="Fan D."/>
            <person name="Hee Yim S."/>
            <person name="Yao X."/>
            <person name="Jordan D."/>
            <person name="Xiong Y."/>
            <person name="Ma Y."/>
            <person name="Lyapunov A.N."/>
            <person name="Chen G."/>
            <person name="Kulakova O.I."/>
            <person name="Sun Y."/>
            <person name="Lee S.G."/>
            <person name="Bronson R.T."/>
            <person name="Moskalev A.A."/>
            <person name="Sunyaev S.R."/>
            <person name="Zhang G."/>
            <person name="Krogh A."/>
            <person name="Wang J."/>
            <person name="Gladyshev V.N."/>
        </authorList>
    </citation>
    <scope>NUCLEOTIDE SEQUENCE [LARGE SCALE GENOMIC DNA]</scope>
</reference>
<gene>
    <name evidence="1" type="ORF">D623_10028444</name>
</gene>